<proteinExistence type="predicted"/>
<sequence>LVRTTPVLQRTELVLDLESEPNPPAYRREDMELLGRFSYIPDETNETTENNEK</sequence>
<gene>
    <name evidence="1" type="ORF">RPERSI_LOCUS4652</name>
</gene>
<feature type="non-terminal residue" evidence="1">
    <location>
        <position position="1"/>
    </location>
</feature>
<evidence type="ECO:0000313" key="2">
    <source>
        <dbReference type="Proteomes" id="UP000789920"/>
    </source>
</evidence>
<dbReference type="EMBL" id="CAJVQC010006569">
    <property type="protein sequence ID" value="CAG8568383.1"/>
    <property type="molecule type" value="Genomic_DNA"/>
</dbReference>
<protein>
    <submittedName>
        <fullName evidence="1">31411_t:CDS:1</fullName>
    </submittedName>
</protein>
<name>A0ACA9M496_9GLOM</name>
<keyword evidence="2" id="KW-1185">Reference proteome</keyword>
<accession>A0ACA9M496</accession>
<evidence type="ECO:0000313" key="1">
    <source>
        <dbReference type="EMBL" id="CAG8568383.1"/>
    </source>
</evidence>
<organism evidence="1 2">
    <name type="scientific">Racocetra persica</name>
    <dbReference type="NCBI Taxonomy" id="160502"/>
    <lineage>
        <taxon>Eukaryota</taxon>
        <taxon>Fungi</taxon>
        <taxon>Fungi incertae sedis</taxon>
        <taxon>Mucoromycota</taxon>
        <taxon>Glomeromycotina</taxon>
        <taxon>Glomeromycetes</taxon>
        <taxon>Diversisporales</taxon>
        <taxon>Gigasporaceae</taxon>
        <taxon>Racocetra</taxon>
    </lineage>
</organism>
<comment type="caution">
    <text evidence="1">The sequence shown here is derived from an EMBL/GenBank/DDBJ whole genome shotgun (WGS) entry which is preliminary data.</text>
</comment>
<dbReference type="Proteomes" id="UP000789920">
    <property type="component" value="Unassembled WGS sequence"/>
</dbReference>
<reference evidence="1" key="1">
    <citation type="submission" date="2021-06" db="EMBL/GenBank/DDBJ databases">
        <authorList>
            <person name="Kallberg Y."/>
            <person name="Tangrot J."/>
            <person name="Rosling A."/>
        </authorList>
    </citation>
    <scope>NUCLEOTIDE SEQUENCE</scope>
    <source>
        <strain evidence="1">MA461A</strain>
    </source>
</reference>